<comment type="caution">
    <text evidence="8">The sequence shown here is derived from an EMBL/GenBank/DDBJ whole genome shotgun (WGS) entry which is preliminary data.</text>
</comment>
<keyword evidence="3" id="KW-1003">Cell membrane</keyword>
<evidence type="ECO:0000256" key="6">
    <source>
        <dbReference type="ARBA" id="ARBA00023136"/>
    </source>
</evidence>
<dbReference type="Pfam" id="PF04226">
    <property type="entry name" value="Transgly_assoc"/>
    <property type="match status" value="1"/>
</dbReference>
<name>A0A6B2NVK0_9RHOB</name>
<feature type="transmembrane region" description="Helical" evidence="7">
    <location>
        <begin position="31"/>
        <end position="54"/>
    </location>
</feature>
<evidence type="ECO:0000256" key="1">
    <source>
        <dbReference type="ARBA" id="ARBA00004651"/>
    </source>
</evidence>
<evidence type="ECO:0000256" key="2">
    <source>
        <dbReference type="ARBA" id="ARBA00011006"/>
    </source>
</evidence>
<evidence type="ECO:0000256" key="4">
    <source>
        <dbReference type="ARBA" id="ARBA00022692"/>
    </source>
</evidence>
<sequence>MQFESLFVMLIVGILAGWLSGRIMAGRGFGLIGNIIVGIVGAFLAGLIFPALGFAVGGGFIASVIHATIGAVILLFLIGLVRKA</sequence>
<dbReference type="PANTHER" id="PTHR33884:SF3">
    <property type="entry name" value="UPF0410 PROTEIN YMGE"/>
    <property type="match status" value="1"/>
</dbReference>
<dbReference type="EMBL" id="JAAGOX010000032">
    <property type="protein sequence ID" value="NDW46657.1"/>
    <property type="molecule type" value="Genomic_DNA"/>
</dbReference>
<comment type="similarity">
    <text evidence="2">Belongs to the UPF0410 family.</text>
</comment>
<comment type="subcellular location">
    <subcellularLocation>
        <location evidence="1">Cell membrane</location>
        <topology evidence="1">Multi-pass membrane protein</topology>
    </subcellularLocation>
</comment>
<proteinExistence type="inferred from homology"/>
<evidence type="ECO:0000256" key="7">
    <source>
        <dbReference type="SAM" id="Phobius"/>
    </source>
</evidence>
<dbReference type="GO" id="GO:0005886">
    <property type="term" value="C:plasma membrane"/>
    <property type="evidence" value="ECO:0007669"/>
    <property type="project" value="UniProtKB-SubCell"/>
</dbReference>
<accession>A0A6B2NVK0</accession>
<dbReference type="AlphaFoldDB" id="A0A6B2NVK0"/>
<gene>
    <name evidence="8" type="ORF">G0P99_17025</name>
</gene>
<evidence type="ECO:0000256" key="5">
    <source>
        <dbReference type="ARBA" id="ARBA00022989"/>
    </source>
</evidence>
<feature type="transmembrane region" description="Helical" evidence="7">
    <location>
        <begin position="60"/>
        <end position="81"/>
    </location>
</feature>
<dbReference type="PANTHER" id="PTHR33884">
    <property type="entry name" value="UPF0410 PROTEIN YMGE"/>
    <property type="match status" value="1"/>
</dbReference>
<protein>
    <submittedName>
        <fullName evidence="8">GlsB/YeaQ/YmgE family stress response membrane protein</fullName>
    </submittedName>
</protein>
<organism evidence="8">
    <name type="scientific">Ruegeria sp. PrR005</name>
    <dbReference type="NCBI Taxonomy" id="2706882"/>
    <lineage>
        <taxon>Bacteria</taxon>
        <taxon>Pseudomonadati</taxon>
        <taxon>Pseudomonadota</taxon>
        <taxon>Alphaproteobacteria</taxon>
        <taxon>Rhodobacterales</taxon>
        <taxon>Roseobacteraceae</taxon>
        <taxon>Ruegeria</taxon>
    </lineage>
</organism>
<reference evidence="8" key="1">
    <citation type="submission" date="2020-02" db="EMBL/GenBank/DDBJ databases">
        <title>Delineation of the pyrene-degrading pathway in Roseobacter clade bacteria by genomic analysis.</title>
        <authorList>
            <person name="Zhou H."/>
            <person name="Wang H."/>
        </authorList>
    </citation>
    <scope>NUCLEOTIDE SEQUENCE</scope>
    <source>
        <strain evidence="8">PrR005</strain>
    </source>
</reference>
<dbReference type="RefSeq" id="WP_164131673.1">
    <property type="nucleotide sequence ID" value="NZ_JAAGOX010000032.1"/>
</dbReference>
<dbReference type="InterPro" id="IPR007341">
    <property type="entry name" value="Transgly_assoc"/>
</dbReference>
<feature type="transmembrane region" description="Helical" evidence="7">
    <location>
        <begin position="6"/>
        <end position="24"/>
    </location>
</feature>
<evidence type="ECO:0000313" key="8">
    <source>
        <dbReference type="EMBL" id="NDW46657.1"/>
    </source>
</evidence>
<evidence type="ECO:0000256" key="3">
    <source>
        <dbReference type="ARBA" id="ARBA00022475"/>
    </source>
</evidence>
<keyword evidence="4 7" id="KW-0812">Transmembrane</keyword>
<keyword evidence="5 7" id="KW-1133">Transmembrane helix</keyword>
<keyword evidence="6 7" id="KW-0472">Membrane</keyword>